<accession>A0ACB7F5X9</accession>
<gene>
    <name evidence="1" type="primary">GAD2</name>
    <name evidence="1" type="ORF">GBF38_017946</name>
</gene>
<sequence length="553" mass="62423">MASHGFWSLGGDNTGASTGSQSPSTPLLNVGEVEKPADPAAKQPPQTEAAGTCGCNKSCNCTKGAVVFSDLYSTDLLPAMDGDTKTMTFLQEVVDILLAYIVESFDRETKVIDFHYPNELLQMNNWELQDEPATLDDILISSHPRYFNQLSTGLDMVGLAADWLTSTANTNMFTYEVAPVFVLLEYVSLKKMREIIGWPDGRGDGIFSPGGAISNMYAMLLARFKMFPEVKEKGMSSVPRLVAFTSEHIYYLKILFGGVRPLLGTAVESSNLDPTPAATDDAYIMMHQYIKILLNAGLYNIPPPLMNSQTTQEATKYFSFRSGKMIPADLERRILEAKQKGAWGGSLLMSRRHRANSVTWNPHKMMSVPLQCSALLVREEGLMQNCNQMHACYLFQQDKHYDLSYDTGDKALQCGRHVDIFKLWLMWRAKGTIGFEAQIDKCLELSEYLYNKIKDREGYEMVFDGKPQHTNVCFWYLPPGIRYMEDKEERKKHLHKVAPVIKARMMEYGTTMVSYQPQGDKVNFFRMVISNPAATFEDIDFLIEEIERLGQDL</sequence>
<reference evidence="1" key="1">
    <citation type="submission" date="2020-04" db="EMBL/GenBank/DDBJ databases">
        <title>A chromosome-scale assembly and high-density genetic map of the yellow drum (Nibea albiflora) genome.</title>
        <authorList>
            <person name="Xu D."/>
            <person name="Zhang W."/>
            <person name="Chen R."/>
            <person name="Tan P."/>
            <person name="Wang L."/>
            <person name="Song H."/>
            <person name="Tian L."/>
            <person name="Zhu Q."/>
            <person name="Wang B."/>
        </authorList>
    </citation>
    <scope>NUCLEOTIDE SEQUENCE</scope>
    <source>
        <strain evidence="1">ZJHYS-2018</strain>
    </source>
</reference>
<dbReference type="Proteomes" id="UP000805704">
    <property type="component" value="Chromosome 17"/>
</dbReference>
<organism evidence="1 2">
    <name type="scientific">Nibea albiflora</name>
    <name type="common">Yellow drum</name>
    <name type="synonym">Corvina albiflora</name>
    <dbReference type="NCBI Taxonomy" id="240163"/>
    <lineage>
        <taxon>Eukaryota</taxon>
        <taxon>Metazoa</taxon>
        <taxon>Chordata</taxon>
        <taxon>Craniata</taxon>
        <taxon>Vertebrata</taxon>
        <taxon>Euteleostomi</taxon>
        <taxon>Actinopterygii</taxon>
        <taxon>Neopterygii</taxon>
        <taxon>Teleostei</taxon>
        <taxon>Neoteleostei</taxon>
        <taxon>Acanthomorphata</taxon>
        <taxon>Eupercaria</taxon>
        <taxon>Sciaenidae</taxon>
        <taxon>Nibea</taxon>
    </lineage>
</organism>
<keyword evidence="2" id="KW-1185">Reference proteome</keyword>
<protein>
    <submittedName>
        <fullName evidence="1">Glutamate decarboxylase 2</fullName>
    </submittedName>
</protein>
<evidence type="ECO:0000313" key="2">
    <source>
        <dbReference type="Proteomes" id="UP000805704"/>
    </source>
</evidence>
<comment type="caution">
    <text evidence="1">The sequence shown here is derived from an EMBL/GenBank/DDBJ whole genome shotgun (WGS) entry which is preliminary data.</text>
</comment>
<dbReference type="EMBL" id="CM024805">
    <property type="protein sequence ID" value="KAG8009594.1"/>
    <property type="molecule type" value="Genomic_DNA"/>
</dbReference>
<proteinExistence type="predicted"/>
<name>A0ACB7F5X9_NIBAL</name>
<evidence type="ECO:0000313" key="1">
    <source>
        <dbReference type="EMBL" id="KAG8009594.1"/>
    </source>
</evidence>